<feature type="domain" description="SusE outer membrane protein" evidence="2">
    <location>
        <begin position="27"/>
        <end position="134"/>
    </location>
</feature>
<dbReference type="RefSeq" id="WP_092769403.1">
    <property type="nucleotide sequence ID" value="NZ_FOHS01000001.1"/>
</dbReference>
<reference evidence="4" key="1">
    <citation type="submission" date="2016-10" db="EMBL/GenBank/DDBJ databases">
        <authorList>
            <person name="Varghese N."/>
            <person name="Submissions S."/>
        </authorList>
    </citation>
    <scope>NUCLEOTIDE SEQUENCE [LARGE SCALE GENOMIC DNA]</scope>
    <source>
        <strain evidence="4">DSM 15310</strain>
    </source>
</reference>
<gene>
    <name evidence="3" type="ORF">SAMN04487998_1255</name>
</gene>
<feature type="signal peptide" evidence="1">
    <location>
        <begin position="1"/>
        <end position="27"/>
    </location>
</feature>
<evidence type="ECO:0000256" key="1">
    <source>
        <dbReference type="SAM" id="SignalP"/>
    </source>
</evidence>
<evidence type="ECO:0000313" key="3">
    <source>
        <dbReference type="EMBL" id="SET12566.1"/>
    </source>
</evidence>
<dbReference type="PROSITE" id="PS51257">
    <property type="entry name" value="PROKAR_LIPOPROTEIN"/>
    <property type="match status" value="1"/>
</dbReference>
<dbReference type="AlphaFoldDB" id="A0A1I0BZQ8"/>
<dbReference type="EMBL" id="FOHS01000001">
    <property type="protein sequence ID" value="SET12566.1"/>
    <property type="molecule type" value="Genomic_DNA"/>
</dbReference>
<dbReference type="InterPro" id="IPR025970">
    <property type="entry name" value="SusE"/>
</dbReference>
<name>A0A1I0BZQ8_9BACT</name>
<dbReference type="CDD" id="cd12956">
    <property type="entry name" value="CBM_SusE-F_like"/>
    <property type="match status" value="1"/>
</dbReference>
<evidence type="ECO:0000259" key="2">
    <source>
        <dbReference type="Pfam" id="PF14292"/>
    </source>
</evidence>
<dbReference type="Gene3D" id="2.60.40.3620">
    <property type="match status" value="1"/>
</dbReference>
<dbReference type="Proteomes" id="UP000198697">
    <property type="component" value="Unassembled WGS sequence"/>
</dbReference>
<evidence type="ECO:0000313" key="4">
    <source>
        <dbReference type="Proteomes" id="UP000198697"/>
    </source>
</evidence>
<protein>
    <submittedName>
        <fullName evidence="3">SusE outer membrane protein</fullName>
    </submittedName>
</protein>
<proteinExistence type="predicted"/>
<accession>A0A1I0BZQ8</accession>
<dbReference type="OrthoDB" id="975117at2"/>
<feature type="chain" id="PRO_5011582985" evidence="1">
    <location>
        <begin position="28"/>
        <end position="275"/>
    </location>
</feature>
<keyword evidence="1" id="KW-0732">Signal</keyword>
<organism evidence="3 4">
    <name type="scientific">Hymenobacter actinosclerus</name>
    <dbReference type="NCBI Taxonomy" id="82805"/>
    <lineage>
        <taxon>Bacteria</taxon>
        <taxon>Pseudomonadati</taxon>
        <taxon>Bacteroidota</taxon>
        <taxon>Cytophagia</taxon>
        <taxon>Cytophagales</taxon>
        <taxon>Hymenobacteraceae</taxon>
        <taxon>Hymenobacter</taxon>
    </lineage>
</organism>
<dbReference type="STRING" id="82805.SAMN04487998_1255"/>
<sequence>MSSLITRLSLGWLALAGLTLTMTSCEKDETKVTLKMSTTPQLTASATTASLAPATANATAVTYTASAGDYGFPAGVKYVLQLAPAGTNFANAQEFPLGADLKKTFTGAELNGVYNAIDCNISTPKPTPLDVRLKATISESVDPVYSNALAIQASPYQAQTAPADTWAIIGSATPKGWDADTPLNYDFCTRTYKAVVKLTTAAGSNEFKFRSNGAWTVNLGDGGAGDASKPEGRQLAYNAEPTPNPPNLSLTEAGTYEVTLNLNSKPKPTFTLIKK</sequence>
<keyword evidence="4" id="KW-1185">Reference proteome</keyword>
<dbReference type="Pfam" id="PF14292">
    <property type="entry name" value="SusE"/>
    <property type="match status" value="1"/>
</dbReference>